<sequence>MTAGRGKPRITTARGKVLSFVRVKRWLVSLGVNLENINDAEQALFAAFDKLA</sequence>
<dbReference type="STRING" id="529704.SAMN02927913_1659"/>
<reference evidence="1 2" key="1">
    <citation type="submission" date="2016-10" db="EMBL/GenBank/DDBJ databases">
        <authorList>
            <person name="de Groot N.N."/>
        </authorList>
    </citation>
    <scope>NUCLEOTIDE SEQUENCE [LARGE SCALE GENOMIC DNA]</scope>
    <source>
        <strain evidence="1 2">DSM 26515</strain>
    </source>
</reference>
<evidence type="ECO:0000313" key="1">
    <source>
        <dbReference type="EMBL" id="SEI92864.1"/>
    </source>
</evidence>
<name>A0A1H6UQ79_9GAMM</name>
<protein>
    <submittedName>
        <fullName evidence="1">Uncharacterized protein</fullName>
    </submittedName>
</protein>
<dbReference type="Proteomes" id="UP000199420">
    <property type="component" value="Unassembled WGS sequence"/>
</dbReference>
<organism evidence="1 2">
    <name type="scientific">Frateuria terrea</name>
    <dbReference type="NCBI Taxonomy" id="529704"/>
    <lineage>
        <taxon>Bacteria</taxon>
        <taxon>Pseudomonadati</taxon>
        <taxon>Pseudomonadota</taxon>
        <taxon>Gammaproteobacteria</taxon>
        <taxon>Lysobacterales</taxon>
        <taxon>Rhodanobacteraceae</taxon>
        <taxon>Frateuria</taxon>
    </lineage>
</organism>
<evidence type="ECO:0000313" key="2">
    <source>
        <dbReference type="Proteomes" id="UP000199420"/>
    </source>
</evidence>
<keyword evidence="2" id="KW-1185">Reference proteome</keyword>
<dbReference type="RefSeq" id="WP_175483723.1">
    <property type="nucleotide sequence ID" value="NZ_FNYC01000003.1"/>
</dbReference>
<gene>
    <name evidence="1" type="ORF">SAMN04487997_2068</name>
</gene>
<dbReference type="AlphaFoldDB" id="A0A1H6UQ79"/>
<dbReference type="EMBL" id="FNYC01000003">
    <property type="protein sequence ID" value="SEI92864.1"/>
    <property type="molecule type" value="Genomic_DNA"/>
</dbReference>
<accession>A0A1H6UQ79</accession>
<proteinExistence type="predicted"/>